<protein>
    <submittedName>
        <fullName evidence="2">Uncharacterized protein</fullName>
    </submittedName>
</protein>
<evidence type="ECO:0000256" key="1">
    <source>
        <dbReference type="SAM" id="MobiDB-lite"/>
    </source>
</evidence>
<dbReference type="AlphaFoldDB" id="A0A7S1U421"/>
<proteinExistence type="predicted"/>
<organism evidence="2">
    <name type="scientific">Phaeomonas parva</name>
    <dbReference type="NCBI Taxonomy" id="124430"/>
    <lineage>
        <taxon>Eukaryota</taxon>
        <taxon>Sar</taxon>
        <taxon>Stramenopiles</taxon>
        <taxon>Ochrophyta</taxon>
        <taxon>Pinguiophyceae</taxon>
        <taxon>Pinguiochrysidales</taxon>
        <taxon>Pinguiochrysidaceae</taxon>
        <taxon>Phaeomonas</taxon>
    </lineage>
</organism>
<gene>
    <name evidence="2" type="ORF">PPAR1163_LOCUS12842</name>
</gene>
<feature type="compositionally biased region" description="Low complexity" evidence="1">
    <location>
        <begin position="335"/>
        <end position="348"/>
    </location>
</feature>
<reference evidence="2" key="1">
    <citation type="submission" date="2021-01" db="EMBL/GenBank/DDBJ databases">
        <authorList>
            <person name="Corre E."/>
            <person name="Pelletier E."/>
            <person name="Niang G."/>
            <person name="Scheremetjew M."/>
            <person name="Finn R."/>
            <person name="Kale V."/>
            <person name="Holt S."/>
            <person name="Cochrane G."/>
            <person name="Meng A."/>
            <person name="Brown T."/>
            <person name="Cohen L."/>
        </authorList>
    </citation>
    <scope>NUCLEOTIDE SEQUENCE</scope>
    <source>
        <strain evidence="2">CCMP2877</strain>
    </source>
</reference>
<accession>A0A7S1U421</accession>
<evidence type="ECO:0000313" key="2">
    <source>
        <dbReference type="EMBL" id="CAD9254475.1"/>
    </source>
</evidence>
<dbReference type="EMBL" id="HBGJ01019838">
    <property type="protein sequence ID" value="CAD9254475.1"/>
    <property type="molecule type" value="Transcribed_RNA"/>
</dbReference>
<sequence length="372" mass="40770">MGTAGADEAALGVTLGRLEAWDDGHVPSLFPPGTGRMVVGQRRRDEIKGQLNVYEDVLPPALCREVYDYCCSQALPSWGTYVLKEHLVGPKATEPHPGVNAAGKQYYYGWKAAKALFVDRAGDFIGEDWAYVDGIAIWGLRSTRRNQVEYHIDYAELHRLETNVTQPPLFAGTLQVSPLGEGDMEGGDFWAHADGLDHYRRWGYKGARRPFRESIQADAAAEEGWHRVTYKANQGIVHDGDLPHMSTLVTCIPEDTQRVILGFNAFAPGLAAKISRAAPEHSAAFRKRVKLYQLLGSSLKKHRSAEWDAGAENVKMSKGGDAAKLLARLAAKVKAKPAAPTTTTTTPPQQRLLRSPPEAEHATAMGYIASAR</sequence>
<name>A0A7S1U421_9STRA</name>
<feature type="region of interest" description="Disordered" evidence="1">
    <location>
        <begin position="335"/>
        <end position="360"/>
    </location>
</feature>